<proteinExistence type="predicted"/>
<protein>
    <submittedName>
        <fullName evidence="1">Uncharacterized protein</fullName>
    </submittedName>
</protein>
<accession>A0ABN9PAG7</accession>
<keyword evidence="2" id="KW-1185">Reference proteome</keyword>
<comment type="caution">
    <text evidence="1">The sequence shown here is derived from an EMBL/GenBank/DDBJ whole genome shotgun (WGS) entry which is preliminary data.</text>
</comment>
<reference evidence="1" key="1">
    <citation type="submission" date="2023-10" db="EMBL/GenBank/DDBJ databases">
        <authorList>
            <person name="Chen Y."/>
            <person name="Shah S."/>
            <person name="Dougan E. K."/>
            <person name="Thang M."/>
            <person name="Chan C."/>
        </authorList>
    </citation>
    <scope>NUCLEOTIDE SEQUENCE [LARGE SCALE GENOMIC DNA]</scope>
</reference>
<dbReference type="Proteomes" id="UP001189429">
    <property type="component" value="Unassembled WGS sequence"/>
</dbReference>
<sequence length="148" mass="15982">MLHTLVGFLSELRIIIDDVAASFLIGVIIYSETATRRLDFCTASTTASLAAPLSTYMRHGCVFPSEDALEALVKISRNSASSGTLSGMKSRQLYRCATTCVTDAIPGDLSKNNLLSLLLLLRGKGRRTCPQVTISTLKDYEGMGRTST</sequence>
<name>A0ABN9PAG7_9DINO</name>
<evidence type="ECO:0000313" key="1">
    <source>
        <dbReference type="EMBL" id="CAK0789781.1"/>
    </source>
</evidence>
<evidence type="ECO:0000313" key="2">
    <source>
        <dbReference type="Proteomes" id="UP001189429"/>
    </source>
</evidence>
<organism evidence="1 2">
    <name type="scientific">Prorocentrum cordatum</name>
    <dbReference type="NCBI Taxonomy" id="2364126"/>
    <lineage>
        <taxon>Eukaryota</taxon>
        <taxon>Sar</taxon>
        <taxon>Alveolata</taxon>
        <taxon>Dinophyceae</taxon>
        <taxon>Prorocentrales</taxon>
        <taxon>Prorocentraceae</taxon>
        <taxon>Prorocentrum</taxon>
    </lineage>
</organism>
<dbReference type="EMBL" id="CAUYUJ010000303">
    <property type="protein sequence ID" value="CAK0789781.1"/>
    <property type="molecule type" value="Genomic_DNA"/>
</dbReference>
<gene>
    <name evidence="1" type="ORF">PCOR1329_LOCUS1254</name>
</gene>